<protein>
    <submittedName>
        <fullName evidence="2">Uncharacterized protein</fullName>
    </submittedName>
</protein>
<accession>A0A2P2PW11</accession>
<keyword evidence="1" id="KW-0472">Membrane</keyword>
<sequence length="35" mass="4029">MTCTRGPLTTILKNYLFIYLQFSPFIALLLLHANT</sequence>
<organism evidence="2">
    <name type="scientific">Rhizophora mucronata</name>
    <name type="common">Asiatic mangrove</name>
    <dbReference type="NCBI Taxonomy" id="61149"/>
    <lineage>
        <taxon>Eukaryota</taxon>
        <taxon>Viridiplantae</taxon>
        <taxon>Streptophyta</taxon>
        <taxon>Embryophyta</taxon>
        <taxon>Tracheophyta</taxon>
        <taxon>Spermatophyta</taxon>
        <taxon>Magnoliopsida</taxon>
        <taxon>eudicotyledons</taxon>
        <taxon>Gunneridae</taxon>
        <taxon>Pentapetalae</taxon>
        <taxon>rosids</taxon>
        <taxon>fabids</taxon>
        <taxon>Malpighiales</taxon>
        <taxon>Rhizophoraceae</taxon>
        <taxon>Rhizophora</taxon>
    </lineage>
</organism>
<keyword evidence="1" id="KW-0812">Transmembrane</keyword>
<evidence type="ECO:0000256" key="1">
    <source>
        <dbReference type="SAM" id="Phobius"/>
    </source>
</evidence>
<name>A0A2P2PW11_RHIMU</name>
<proteinExistence type="predicted"/>
<dbReference type="AlphaFoldDB" id="A0A2P2PW11"/>
<keyword evidence="1" id="KW-1133">Transmembrane helix</keyword>
<feature type="transmembrane region" description="Helical" evidence="1">
    <location>
        <begin position="15"/>
        <end position="33"/>
    </location>
</feature>
<reference evidence="2" key="1">
    <citation type="submission" date="2018-02" db="EMBL/GenBank/DDBJ databases">
        <title>Rhizophora mucronata_Transcriptome.</title>
        <authorList>
            <person name="Meera S.P."/>
            <person name="Sreeshan A."/>
            <person name="Augustine A."/>
        </authorList>
    </citation>
    <scope>NUCLEOTIDE SEQUENCE</scope>
    <source>
        <tissue evidence="2">Leaf</tissue>
    </source>
</reference>
<evidence type="ECO:0000313" key="2">
    <source>
        <dbReference type="EMBL" id="MBX58938.1"/>
    </source>
</evidence>
<dbReference type="EMBL" id="GGEC01078454">
    <property type="protein sequence ID" value="MBX58938.1"/>
    <property type="molecule type" value="Transcribed_RNA"/>
</dbReference>